<organism evidence="1">
    <name type="scientific">Arundo donax</name>
    <name type="common">Giant reed</name>
    <name type="synonym">Donax arundinaceus</name>
    <dbReference type="NCBI Taxonomy" id="35708"/>
    <lineage>
        <taxon>Eukaryota</taxon>
        <taxon>Viridiplantae</taxon>
        <taxon>Streptophyta</taxon>
        <taxon>Embryophyta</taxon>
        <taxon>Tracheophyta</taxon>
        <taxon>Spermatophyta</taxon>
        <taxon>Magnoliopsida</taxon>
        <taxon>Liliopsida</taxon>
        <taxon>Poales</taxon>
        <taxon>Poaceae</taxon>
        <taxon>PACMAD clade</taxon>
        <taxon>Arundinoideae</taxon>
        <taxon>Arundineae</taxon>
        <taxon>Arundo</taxon>
    </lineage>
</organism>
<reference evidence="1" key="1">
    <citation type="submission" date="2014-09" db="EMBL/GenBank/DDBJ databases">
        <authorList>
            <person name="Magalhaes I.L.F."/>
            <person name="Oliveira U."/>
            <person name="Santos F.R."/>
            <person name="Vidigal T.H.D.A."/>
            <person name="Brescovit A.D."/>
            <person name="Santos A.J."/>
        </authorList>
    </citation>
    <scope>NUCLEOTIDE SEQUENCE</scope>
    <source>
        <tissue evidence="1">Shoot tissue taken approximately 20 cm above the soil surface</tissue>
    </source>
</reference>
<accession>A0A0A9BLR6</accession>
<sequence length="15" mass="1774">MRATRTAEGRPRGWE</sequence>
<reference evidence="1" key="2">
    <citation type="journal article" date="2015" name="Data Brief">
        <title>Shoot transcriptome of the giant reed, Arundo donax.</title>
        <authorList>
            <person name="Barrero R.A."/>
            <person name="Guerrero F.D."/>
            <person name="Moolhuijzen P."/>
            <person name="Goolsby J.A."/>
            <person name="Tidwell J."/>
            <person name="Bellgard S.E."/>
            <person name="Bellgard M.I."/>
        </authorList>
    </citation>
    <scope>NUCLEOTIDE SEQUENCE</scope>
    <source>
        <tissue evidence="1">Shoot tissue taken approximately 20 cm above the soil surface</tissue>
    </source>
</reference>
<proteinExistence type="predicted"/>
<protein>
    <submittedName>
        <fullName evidence="1">Uncharacterized protein</fullName>
    </submittedName>
</protein>
<evidence type="ECO:0000313" key="1">
    <source>
        <dbReference type="EMBL" id="JAD62140.1"/>
    </source>
</evidence>
<dbReference type="EMBL" id="GBRH01235755">
    <property type="protein sequence ID" value="JAD62140.1"/>
    <property type="molecule type" value="Transcribed_RNA"/>
</dbReference>
<name>A0A0A9BLR6_ARUDO</name>